<dbReference type="Gene3D" id="1.10.287.3510">
    <property type="match status" value="1"/>
</dbReference>
<feature type="compositionally biased region" description="Acidic residues" evidence="7">
    <location>
        <begin position="124"/>
        <end position="133"/>
    </location>
</feature>
<dbReference type="Proteomes" id="UP000275012">
    <property type="component" value="Unassembled WGS sequence"/>
</dbReference>
<keyword evidence="10" id="KW-1185">Reference proteome</keyword>
<evidence type="ECO:0000256" key="7">
    <source>
        <dbReference type="SAM" id="MobiDB-lite"/>
    </source>
</evidence>
<dbReference type="PANTHER" id="PTHR34583:SF2">
    <property type="entry name" value="ANTIPORTER SUBUNIT MNHC2-RELATED"/>
    <property type="match status" value="1"/>
</dbReference>
<feature type="region of interest" description="Disordered" evidence="7">
    <location>
        <begin position="124"/>
        <end position="151"/>
    </location>
</feature>
<feature type="transmembrane region" description="Helical" evidence="8">
    <location>
        <begin position="75"/>
        <end position="96"/>
    </location>
</feature>
<dbReference type="NCBIfam" id="NF006573">
    <property type="entry name" value="PRK09094.1"/>
    <property type="match status" value="1"/>
</dbReference>
<name>A0A3M2I2F0_9GAMM</name>
<evidence type="ECO:0000256" key="4">
    <source>
        <dbReference type="ARBA" id="ARBA00022692"/>
    </source>
</evidence>
<comment type="similarity">
    <text evidence="2">Belongs to the CPA3 antiporters (TC 2.A.63) subunit C family.</text>
</comment>
<evidence type="ECO:0000256" key="6">
    <source>
        <dbReference type="ARBA" id="ARBA00023136"/>
    </source>
</evidence>
<reference evidence="9 10" key="1">
    <citation type="submission" date="2018-10" db="EMBL/GenBank/DDBJ databases">
        <title>Proposal of Lysobacter pythonis sp. nov. isolated from royal pythons (Python regius).</title>
        <authorList>
            <person name="Hans-Juergen B."/>
            <person name="Huptas C."/>
            <person name="Sandra B."/>
            <person name="Igor L."/>
            <person name="Joachim S."/>
            <person name="Siegfried S."/>
            <person name="Mareike W."/>
            <person name="Peter K."/>
        </authorList>
    </citation>
    <scope>NUCLEOTIDE SEQUENCE [LARGE SCALE GENOMIC DNA]</scope>
    <source>
        <strain evidence="9 10">4284/11</strain>
    </source>
</reference>
<protein>
    <submittedName>
        <fullName evidence="9">Na+/H+ antiporter subunit C</fullName>
    </submittedName>
</protein>
<proteinExistence type="inferred from homology"/>
<evidence type="ECO:0000256" key="3">
    <source>
        <dbReference type="ARBA" id="ARBA00022475"/>
    </source>
</evidence>
<feature type="transmembrane region" description="Helical" evidence="8">
    <location>
        <begin position="28"/>
        <end position="47"/>
    </location>
</feature>
<evidence type="ECO:0000256" key="8">
    <source>
        <dbReference type="SAM" id="Phobius"/>
    </source>
</evidence>
<dbReference type="AlphaFoldDB" id="A0A3M2I2F0"/>
<dbReference type="GO" id="GO:0005886">
    <property type="term" value="C:plasma membrane"/>
    <property type="evidence" value="ECO:0007669"/>
    <property type="project" value="UniProtKB-SubCell"/>
</dbReference>
<dbReference type="InterPro" id="IPR039428">
    <property type="entry name" value="NUOK/Mnh_C1-like"/>
</dbReference>
<dbReference type="InterPro" id="IPR050601">
    <property type="entry name" value="CPA3_antiporter_subunitC"/>
</dbReference>
<dbReference type="EMBL" id="RFLY01000006">
    <property type="protein sequence ID" value="RMH93372.1"/>
    <property type="molecule type" value="Genomic_DNA"/>
</dbReference>
<sequence length="151" mass="15761">MEFALASAIGILTAAGIYLLLRARSFDVILGLTLLSYATNLLIFSAGRLRPGMPPILREGVPATLANHADPLPQALVLTAIVIGFAMTAVSIVIAIRNRGDSDSDHVDAGTGLDYTRLVPLDTDREETAEDMEACATAPAAGENGKAGGRE</sequence>
<feature type="transmembrane region" description="Helical" evidence="8">
    <location>
        <begin position="6"/>
        <end position="21"/>
    </location>
</feature>
<accession>A0A3M2I2F0</accession>
<organism evidence="9 10">
    <name type="scientific">Solilutibacter pythonis</name>
    <dbReference type="NCBI Taxonomy" id="2483112"/>
    <lineage>
        <taxon>Bacteria</taxon>
        <taxon>Pseudomonadati</taxon>
        <taxon>Pseudomonadota</taxon>
        <taxon>Gammaproteobacteria</taxon>
        <taxon>Lysobacterales</taxon>
        <taxon>Lysobacteraceae</taxon>
        <taxon>Solilutibacter</taxon>
    </lineage>
</organism>
<evidence type="ECO:0000256" key="5">
    <source>
        <dbReference type="ARBA" id="ARBA00022989"/>
    </source>
</evidence>
<evidence type="ECO:0000256" key="2">
    <source>
        <dbReference type="ARBA" id="ARBA00010388"/>
    </source>
</evidence>
<evidence type="ECO:0000313" key="9">
    <source>
        <dbReference type="EMBL" id="RMH93372.1"/>
    </source>
</evidence>
<keyword evidence="4 8" id="KW-0812">Transmembrane</keyword>
<keyword evidence="5 8" id="KW-1133">Transmembrane helix</keyword>
<evidence type="ECO:0000313" key="10">
    <source>
        <dbReference type="Proteomes" id="UP000275012"/>
    </source>
</evidence>
<comment type="subcellular location">
    <subcellularLocation>
        <location evidence="1">Cell membrane</location>
        <topology evidence="1">Multi-pass membrane protein</topology>
    </subcellularLocation>
</comment>
<dbReference type="OrthoDB" id="9799219at2"/>
<evidence type="ECO:0000256" key="1">
    <source>
        <dbReference type="ARBA" id="ARBA00004651"/>
    </source>
</evidence>
<keyword evidence="3" id="KW-1003">Cell membrane</keyword>
<dbReference type="PANTHER" id="PTHR34583">
    <property type="entry name" value="ANTIPORTER SUBUNIT MNHC2-RELATED"/>
    <property type="match status" value="1"/>
</dbReference>
<keyword evidence="6 8" id="KW-0472">Membrane</keyword>
<gene>
    <name evidence="9" type="ORF">EBB59_05685</name>
</gene>
<dbReference type="Pfam" id="PF00420">
    <property type="entry name" value="Oxidored_q2"/>
    <property type="match status" value="1"/>
</dbReference>
<comment type="caution">
    <text evidence="9">The sequence shown here is derived from an EMBL/GenBank/DDBJ whole genome shotgun (WGS) entry which is preliminary data.</text>
</comment>